<reference evidence="3" key="2">
    <citation type="submission" date="2021-02" db="UniProtKB">
        <authorList>
            <consortium name="EnsemblMetazoa"/>
        </authorList>
    </citation>
    <scope>IDENTIFICATION</scope>
    <source>
        <strain evidence="3">JHB</strain>
    </source>
</reference>
<dbReference type="InterPro" id="IPR029044">
    <property type="entry name" value="Nucleotide-diphossugar_trans"/>
</dbReference>
<keyword evidence="2" id="KW-0548">Nucleotidyltransferase</keyword>
<dbReference type="FunCoup" id="B0W0T7">
    <property type="interactions" value="75"/>
</dbReference>
<dbReference type="PANTHER" id="PTHR21485:SF3">
    <property type="entry name" value="N-ACYLNEURAMINATE CYTIDYLYLTRANSFERASE"/>
    <property type="match status" value="1"/>
</dbReference>
<dbReference type="VEuPathDB" id="VectorBase:CPIJ000558"/>
<dbReference type="Gene3D" id="3.90.550.10">
    <property type="entry name" value="Spore Coat Polysaccharide Biosynthesis Protein SpsA, Chain A"/>
    <property type="match status" value="1"/>
</dbReference>
<dbReference type="OMA" id="AYHMKEL"/>
<dbReference type="VEuPathDB" id="VectorBase:CQUJHB018296"/>
<dbReference type="AlphaFoldDB" id="B0W0T7"/>
<organism>
    <name type="scientific">Culex quinquefasciatus</name>
    <name type="common">Southern house mosquito</name>
    <name type="synonym">Culex pungens</name>
    <dbReference type="NCBI Taxonomy" id="7176"/>
    <lineage>
        <taxon>Eukaryota</taxon>
        <taxon>Metazoa</taxon>
        <taxon>Ecdysozoa</taxon>
        <taxon>Arthropoda</taxon>
        <taxon>Hexapoda</taxon>
        <taxon>Insecta</taxon>
        <taxon>Pterygota</taxon>
        <taxon>Neoptera</taxon>
        <taxon>Endopterygota</taxon>
        <taxon>Diptera</taxon>
        <taxon>Nematocera</taxon>
        <taxon>Culicoidea</taxon>
        <taxon>Culicidae</taxon>
        <taxon>Culicinae</taxon>
        <taxon>Culicini</taxon>
        <taxon>Culex</taxon>
        <taxon>Culex</taxon>
    </lineage>
</organism>
<evidence type="ECO:0000313" key="3">
    <source>
        <dbReference type="EnsemblMetazoa" id="CPIJ000558-PA"/>
    </source>
</evidence>
<dbReference type="InterPro" id="IPR003329">
    <property type="entry name" value="Cytidylyl_trans"/>
</dbReference>
<dbReference type="SUPFAM" id="SSF53448">
    <property type="entry name" value="Nucleotide-diphospho-sugar transferases"/>
    <property type="match status" value="1"/>
</dbReference>
<name>B0W0T7_CULQU</name>
<dbReference type="InParanoid" id="B0W0T7"/>
<gene>
    <name evidence="3" type="primary">6031536</name>
    <name evidence="2" type="ORF">CpipJ_CPIJ000558</name>
</gene>
<dbReference type="HOGENOM" id="CLU_042930_2_0_1"/>
<keyword evidence="2" id="KW-0808">Transferase</keyword>
<dbReference type="STRING" id="7176.B0W0T7"/>
<dbReference type="EnsemblMetazoa" id="CPIJ000558-RA">
    <property type="protein sequence ID" value="CPIJ000558-PA"/>
    <property type="gene ID" value="CPIJ000558"/>
</dbReference>
<protein>
    <submittedName>
        <fullName evidence="2 3">N-acylneuraminate cytidylyltransferase</fullName>
    </submittedName>
</protein>
<dbReference type="InterPro" id="IPR050793">
    <property type="entry name" value="CMP-NeuNAc_synthase"/>
</dbReference>
<accession>B0W0T7</accession>
<reference evidence="2" key="1">
    <citation type="submission" date="2007-03" db="EMBL/GenBank/DDBJ databases">
        <title>Annotation of Culex pipiens quinquefasciatus.</title>
        <authorList>
            <consortium name="The Broad Institute Genome Sequencing Platform"/>
            <person name="Atkinson P.W."/>
            <person name="Hemingway J."/>
            <person name="Christensen B.M."/>
            <person name="Higgs S."/>
            <person name="Kodira C."/>
            <person name="Hannick L."/>
            <person name="Megy K."/>
            <person name="O'Leary S."/>
            <person name="Pearson M."/>
            <person name="Haas B.J."/>
            <person name="Mauceli E."/>
            <person name="Wortman J.R."/>
            <person name="Lee N.H."/>
            <person name="Guigo R."/>
            <person name="Stanke M."/>
            <person name="Alvarado L."/>
            <person name="Amedeo P."/>
            <person name="Antoine C.H."/>
            <person name="Arensburger P."/>
            <person name="Bidwell S.L."/>
            <person name="Crawford M."/>
            <person name="Camaro F."/>
            <person name="Devon K."/>
            <person name="Engels R."/>
            <person name="Hammond M."/>
            <person name="Howarth C."/>
            <person name="Koehrsen M."/>
            <person name="Lawson D."/>
            <person name="Montgomery P."/>
            <person name="Nene V."/>
            <person name="Nusbaum C."/>
            <person name="Puiu D."/>
            <person name="Romero-Severson J."/>
            <person name="Severson D.W."/>
            <person name="Shumway M."/>
            <person name="Sisk P."/>
            <person name="Stolte C."/>
            <person name="Zeng Q."/>
            <person name="Eisenstadt E."/>
            <person name="Fraser-Liggett C."/>
            <person name="Strausberg R."/>
            <person name="Galagan J."/>
            <person name="Birren B."/>
            <person name="Collins F.H."/>
        </authorList>
    </citation>
    <scope>NUCLEOTIDE SEQUENCE [LARGE SCALE GENOMIC DNA]</scope>
    <source>
        <strain evidence="2">JHB</strain>
    </source>
</reference>
<dbReference type="GO" id="GO:0008781">
    <property type="term" value="F:N-acylneuraminate cytidylyltransferase activity"/>
    <property type="evidence" value="ECO:0007669"/>
    <property type="project" value="TreeGrafter"/>
</dbReference>
<keyword evidence="1" id="KW-0732">Signal</keyword>
<proteinExistence type="predicted"/>
<dbReference type="Proteomes" id="UP000002320">
    <property type="component" value="Unassembled WGS sequence"/>
</dbReference>
<evidence type="ECO:0000313" key="2">
    <source>
        <dbReference type="EMBL" id="EDS42754.1"/>
    </source>
</evidence>
<sequence>MSLQHLVALICLFPSVFGSIRELECPSIAPGHQNSSSVTALILARGGSKGIPLKNLVPINGEPLLIRSLRVLLEFDRFASIWVSTDDDRIASSVENRFSSDQVRIHLRPPVLDTTPSIESTQEFIRMHPEATNVALIQCTSPFLKVRYLEELLEKFEPSTDCVFSVTRSYKLRWRRDVSRRGAVVPVNFNPERRPRRQDWDGELLEAGMFYLARRKLLLKGRFQNDRCQVVEIEPGDALEIDTVEDLELAGVMVDLRNKR</sequence>
<feature type="signal peptide" evidence="1">
    <location>
        <begin position="1"/>
        <end position="18"/>
    </location>
</feature>
<evidence type="ECO:0000256" key="1">
    <source>
        <dbReference type="SAM" id="SignalP"/>
    </source>
</evidence>
<dbReference type="eggNOG" id="ENOG502QQH3">
    <property type="taxonomic scope" value="Eukaryota"/>
</dbReference>
<keyword evidence="4" id="KW-1185">Reference proteome</keyword>
<dbReference type="Pfam" id="PF02348">
    <property type="entry name" value="CTP_transf_3"/>
    <property type="match status" value="1"/>
</dbReference>
<feature type="chain" id="PRO_5011407447" evidence="1">
    <location>
        <begin position="19"/>
        <end position="260"/>
    </location>
</feature>
<dbReference type="PANTHER" id="PTHR21485">
    <property type="entry name" value="HAD SUPERFAMILY MEMBERS CMAS AND KDSC"/>
    <property type="match status" value="1"/>
</dbReference>
<dbReference type="EMBL" id="DS231819">
    <property type="protein sequence ID" value="EDS42754.1"/>
    <property type="molecule type" value="Genomic_DNA"/>
</dbReference>
<dbReference type="OrthoDB" id="10262032at2759"/>
<evidence type="ECO:0000313" key="4">
    <source>
        <dbReference type="Proteomes" id="UP000002320"/>
    </source>
</evidence>
<dbReference type="KEGG" id="cqu:CpipJ_CPIJ000558"/>
<dbReference type="CDD" id="cd02513">
    <property type="entry name" value="CMP-NeuAc_Synthase"/>
    <property type="match status" value="1"/>
</dbReference>